<organism evidence="7 8">
    <name type="scientific">Coemansia pectinata</name>
    <dbReference type="NCBI Taxonomy" id="1052879"/>
    <lineage>
        <taxon>Eukaryota</taxon>
        <taxon>Fungi</taxon>
        <taxon>Fungi incertae sedis</taxon>
        <taxon>Zoopagomycota</taxon>
        <taxon>Kickxellomycotina</taxon>
        <taxon>Kickxellomycetes</taxon>
        <taxon>Kickxellales</taxon>
        <taxon>Kickxellaceae</taxon>
        <taxon>Coemansia</taxon>
    </lineage>
</organism>
<reference evidence="7" key="1">
    <citation type="submission" date="2022-07" db="EMBL/GenBank/DDBJ databases">
        <title>Phylogenomic reconstructions and comparative analyses of Kickxellomycotina fungi.</title>
        <authorList>
            <person name="Reynolds N.K."/>
            <person name="Stajich J.E."/>
            <person name="Barry K."/>
            <person name="Grigoriev I.V."/>
            <person name="Crous P."/>
            <person name="Smith M.E."/>
        </authorList>
    </citation>
    <scope>NUCLEOTIDE SEQUENCE</scope>
    <source>
        <strain evidence="7">BCRC 34297</strain>
    </source>
</reference>
<dbReference type="GO" id="GO:0003677">
    <property type="term" value="F:DNA binding"/>
    <property type="evidence" value="ECO:0007669"/>
    <property type="project" value="UniProtKB-KW"/>
</dbReference>
<evidence type="ECO:0000259" key="6">
    <source>
        <dbReference type="Pfam" id="PF08646"/>
    </source>
</evidence>
<keyword evidence="5" id="KW-0238">DNA-binding</keyword>
<dbReference type="EMBL" id="JANBUH010000114">
    <property type="protein sequence ID" value="KAJ2754480.1"/>
    <property type="molecule type" value="Genomic_DNA"/>
</dbReference>
<evidence type="ECO:0000313" key="8">
    <source>
        <dbReference type="Proteomes" id="UP001140011"/>
    </source>
</evidence>
<keyword evidence="8" id="KW-1185">Reference proteome</keyword>
<dbReference type="Gene3D" id="2.40.50.140">
    <property type="entry name" value="Nucleic acid-binding proteins"/>
    <property type="match status" value="1"/>
</dbReference>
<dbReference type="Pfam" id="PF08646">
    <property type="entry name" value="Rep_fac-A_C"/>
    <property type="match status" value="1"/>
</dbReference>
<feature type="domain" description="Replication factor A C-terminal" evidence="6">
    <location>
        <begin position="27"/>
        <end position="163"/>
    </location>
</feature>
<dbReference type="GO" id="GO:0008270">
    <property type="term" value="F:zinc ion binding"/>
    <property type="evidence" value="ECO:0007669"/>
    <property type="project" value="UniProtKB-KW"/>
</dbReference>
<dbReference type="CDD" id="cd04476">
    <property type="entry name" value="RPA1_DBD_C"/>
    <property type="match status" value="1"/>
</dbReference>
<evidence type="ECO:0000313" key="7">
    <source>
        <dbReference type="EMBL" id="KAJ2754480.1"/>
    </source>
</evidence>
<gene>
    <name evidence="7" type="primary">RFA1_3</name>
    <name evidence="7" type="ORF">GGI19_002378</name>
</gene>
<dbReference type="SUPFAM" id="SSF50249">
    <property type="entry name" value="Nucleic acid-binding proteins"/>
    <property type="match status" value="1"/>
</dbReference>
<accession>A0A9W8H2F0</accession>
<evidence type="ECO:0000256" key="1">
    <source>
        <dbReference type="ARBA" id="ARBA00005690"/>
    </source>
</evidence>
<evidence type="ECO:0000256" key="5">
    <source>
        <dbReference type="ARBA" id="ARBA00023125"/>
    </source>
</evidence>
<name>A0A9W8H2F0_9FUNG</name>
<protein>
    <submittedName>
        <fullName evidence="7">Replication factor A protein 1</fullName>
    </submittedName>
</protein>
<comment type="caution">
    <text evidence="7">The sequence shown here is derived from an EMBL/GenBank/DDBJ whole genome shotgun (WGS) entry which is preliminary data.</text>
</comment>
<dbReference type="InterPro" id="IPR047192">
    <property type="entry name" value="Euk_RPA1_DBD_C"/>
</dbReference>
<keyword evidence="2" id="KW-0479">Metal-binding</keyword>
<proteinExistence type="inferred from homology"/>
<evidence type="ECO:0000256" key="3">
    <source>
        <dbReference type="ARBA" id="ARBA00022771"/>
    </source>
</evidence>
<dbReference type="InterPro" id="IPR013955">
    <property type="entry name" value="Rep_factor-A_C"/>
</dbReference>
<evidence type="ECO:0000256" key="4">
    <source>
        <dbReference type="ARBA" id="ARBA00022833"/>
    </source>
</evidence>
<dbReference type="Proteomes" id="UP001140011">
    <property type="component" value="Unassembled WGS sequence"/>
</dbReference>
<dbReference type="AlphaFoldDB" id="A0A9W8H2F0"/>
<sequence>MTCSLQLMTVAQVSGMLNGATDMVALFTVQGKVSKIYSASLVYNSCSDNNCGGTVSQVIASNEWICKTCKRKWPNPKYVYNFLFDISDSASQTRLQCLGKIGDLLLGTAASEMAELQHRDNMEFGEKIAAAKNKAYVFKCNTRSDTFLGITRVIISVLDIHKVV</sequence>
<keyword evidence="3" id="KW-0863">Zinc-finger</keyword>
<evidence type="ECO:0000256" key="2">
    <source>
        <dbReference type="ARBA" id="ARBA00022723"/>
    </source>
</evidence>
<dbReference type="InterPro" id="IPR012340">
    <property type="entry name" value="NA-bd_OB-fold"/>
</dbReference>
<keyword evidence="4" id="KW-0862">Zinc</keyword>
<comment type="similarity">
    <text evidence="1">Belongs to the replication factor A protein 1 family.</text>
</comment>